<sequence length="182" mass="19886">MSLNFRGLKQCPPLGPWISFKILTLSSFGLRAVGLPPTEPVSSLCALRQTHLHTAWAHRSTHRHPHMLLPSTPAQPSRHRVQAPQLAPLAGADPRQVRPAWWAISAAPPDTTECRSPATLLLPADASQRHGGKEGERRTHTAMRRWRVVLALGRAHTGPRRGDMVGGRERACPSFADAPGVI</sequence>
<gene>
    <name evidence="1" type="ORF">BV25DRAFT_1236278</name>
</gene>
<reference evidence="1" key="2">
    <citation type="journal article" date="2022" name="New Phytol.">
        <title>Evolutionary transition to the ectomycorrhizal habit in the genomes of a hyperdiverse lineage of mushroom-forming fungi.</title>
        <authorList>
            <person name="Looney B."/>
            <person name="Miyauchi S."/>
            <person name="Morin E."/>
            <person name="Drula E."/>
            <person name="Courty P.E."/>
            <person name="Kohler A."/>
            <person name="Kuo A."/>
            <person name="LaButti K."/>
            <person name="Pangilinan J."/>
            <person name="Lipzen A."/>
            <person name="Riley R."/>
            <person name="Andreopoulos W."/>
            <person name="He G."/>
            <person name="Johnson J."/>
            <person name="Nolan M."/>
            <person name="Tritt A."/>
            <person name="Barry K.W."/>
            <person name="Grigoriev I.V."/>
            <person name="Nagy L.G."/>
            <person name="Hibbett D."/>
            <person name="Henrissat B."/>
            <person name="Matheny P.B."/>
            <person name="Labbe J."/>
            <person name="Martin F.M."/>
        </authorList>
    </citation>
    <scope>NUCLEOTIDE SEQUENCE</scope>
    <source>
        <strain evidence="1">HHB10654</strain>
    </source>
</reference>
<proteinExistence type="predicted"/>
<keyword evidence="2" id="KW-1185">Reference proteome</keyword>
<name>A0ACB8SPK6_9AGAM</name>
<reference evidence="1" key="1">
    <citation type="submission" date="2021-03" db="EMBL/GenBank/DDBJ databases">
        <authorList>
            <consortium name="DOE Joint Genome Institute"/>
            <person name="Ahrendt S."/>
            <person name="Looney B.P."/>
            <person name="Miyauchi S."/>
            <person name="Morin E."/>
            <person name="Drula E."/>
            <person name="Courty P.E."/>
            <person name="Chicoki N."/>
            <person name="Fauchery L."/>
            <person name="Kohler A."/>
            <person name="Kuo A."/>
            <person name="Labutti K."/>
            <person name="Pangilinan J."/>
            <person name="Lipzen A."/>
            <person name="Riley R."/>
            <person name="Andreopoulos W."/>
            <person name="He G."/>
            <person name="Johnson J."/>
            <person name="Barry K.W."/>
            <person name="Grigoriev I.V."/>
            <person name="Nagy L."/>
            <person name="Hibbett D."/>
            <person name="Henrissat B."/>
            <person name="Matheny P.B."/>
            <person name="Labbe J."/>
            <person name="Martin F."/>
        </authorList>
    </citation>
    <scope>NUCLEOTIDE SEQUENCE</scope>
    <source>
        <strain evidence="1">HHB10654</strain>
    </source>
</reference>
<organism evidence="1 2">
    <name type="scientific">Artomyces pyxidatus</name>
    <dbReference type="NCBI Taxonomy" id="48021"/>
    <lineage>
        <taxon>Eukaryota</taxon>
        <taxon>Fungi</taxon>
        <taxon>Dikarya</taxon>
        <taxon>Basidiomycota</taxon>
        <taxon>Agaricomycotina</taxon>
        <taxon>Agaricomycetes</taxon>
        <taxon>Russulales</taxon>
        <taxon>Auriscalpiaceae</taxon>
        <taxon>Artomyces</taxon>
    </lineage>
</organism>
<evidence type="ECO:0000313" key="2">
    <source>
        <dbReference type="Proteomes" id="UP000814140"/>
    </source>
</evidence>
<dbReference type="Proteomes" id="UP000814140">
    <property type="component" value="Unassembled WGS sequence"/>
</dbReference>
<protein>
    <submittedName>
        <fullName evidence="1">Uncharacterized protein</fullName>
    </submittedName>
</protein>
<accession>A0ACB8SPK6</accession>
<evidence type="ECO:0000313" key="1">
    <source>
        <dbReference type="EMBL" id="KAI0058429.1"/>
    </source>
</evidence>
<comment type="caution">
    <text evidence="1">The sequence shown here is derived from an EMBL/GenBank/DDBJ whole genome shotgun (WGS) entry which is preliminary data.</text>
</comment>
<dbReference type="EMBL" id="MU277235">
    <property type="protein sequence ID" value="KAI0058429.1"/>
    <property type="molecule type" value="Genomic_DNA"/>
</dbReference>